<keyword evidence="1 3" id="KW-0732">Signal</keyword>
<dbReference type="AlphaFoldDB" id="A0A673HIB6"/>
<sequence length="166" mass="19297">MCCCCCMHHLFNVYVLLCPPHSLVICVVCSPVIQQSPKHLLRTEEEKEAKLFCRHGDNDYPYLYWYQKKSNGGSFELIGMLSYGTDSEEDKFKSRFNITGHAKEDAFLLISNIAAEDSAVYFCAASEHSRTVPYNHWQKNCSLCTCLKKKKKHQMFCTVYSWQNWQ</sequence>
<organism evidence="5 6">
    <name type="scientific">Sinocyclocheilus rhinocerous</name>
    <dbReference type="NCBI Taxonomy" id="307959"/>
    <lineage>
        <taxon>Eukaryota</taxon>
        <taxon>Metazoa</taxon>
        <taxon>Chordata</taxon>
        <taxon>Craniata</taxon>
        <taxon>Vertebrata</taxon>
        <taxon>Euteleostomi</taxon>
        <taxon>Actinopterygii</taxon>
        <taxon>Neopterygii</taxon>
        <taxon>Teleostei</taxon>
        <taxon>Ostariophysi</taxon>
        <taxon>Cypriniformes</taxon>
        <taxon>Cyprinidae</taxon>
        <taxon>Cyprininae</taxon>
        <taxon>Sinocyclocheilus</taxon>
    </lineage>
</organism>
<proteinExistence type="predicted"/>
<name>A0A673HIB6_9TELE</name>
<evidence type="ECO:0000313" key="5">
    <source>
        <dbReference type="Ensembl" id="ENSSRHP00000025304.1"/>
    </source>
</evidence>
<evidence type="ECO:0000256" key="3">
    <source>
        <dbReference type="SAM" id="SignalP"/>
    </source>
</evidence>
<dbReference type="PROSITE" id="PS50835">
    <property type="entry name" value="IG_LIKE"/>
    <property type="match status" value="1"/>
</dbReference>
<reference evidence="5" key="1">
    <citation type="submission" date="2025-08" db="UniProtKB">
        <authorList>
            <consortium name="Ensembl"/>
        </authorList>
    </citation>
    <scope>IDENTIFICATION</scope>
</reference>
<dbReference type="InterPro" id="IPR007110">
    <property type="entry name" value="Ig-like_dom"/>
</dbReference>
<dbReference type="Gene3D" id="2.60.40.10">
    <property type="entry name" value="Immunoglobulins"/>
    <property type="match status" value="1"/>
</dbReference>
<dbReference type="PANTHER" id="PTHR23268:SF124">
    <property type="entry name" value="IG-LIKE DOMAIN-CONTAINING PROTEIN"/>
    <property type="match status" value="1"/>
</dbReference>
<protein>
    <recommendedName>
        <fullName evidence="4">Ig-like domain-containing protein</fullName>
    </recommendedName>
</protein>
<feature type="chain" id="PRO_5025431754" description="Ig-like domain-containing protein" evidence="3">
    <location>
        <begin position="27"/>
        <end position="166"/>
    </location>
</feature>
<evidence type="ECO:0000313" key="6">
    <source>
        <dbReference type="Proteomes" id="UP000472270"/>
    </source>
</evidence>
<reference evidence="5" key="2">
    <citation type="submission" date="2025-09" db="UniProtKB">
        <authorList>
            <consortium name="Ensembl"/>
        </authorList>
    </citation>
    <scope>IDENTIFICATION</scope>
</reference>
<dbReference type="GO" id="GO:0002376">
    <property type="term" value="P:immune system process"/>
    <property type="evidence" value="ECO:0007669"/>
    <property type="project" value="UniProtKB-KW"/>
</dbReference>
<dbReference type="InterPro" id="IPR013106">
    <property type="entry name" value="Ig_V-set"/>
</dbReference>
<dbReference type="Proteomes" id="UP000472270">
    <property type="component" value="Unassembled WGS sequence"/>
</dbReference>
<dbReference type="PANTHER" id="PTHR23268">
    <property type="entry name" value="T-CELL RECEPTOR BETA CHAIN"/>
    <property type="match status" value="1"/>
</dbReference>
<dbReference type="SMART" id="SM00406">
    <property type="entry name" value="IGv"/>
    <property type="match status" value="1"/>
</dbReference>
<dbReference type="InterPro" id="IPR036179">
    <property type="entry name" value="Ig-like_dom_sf"/>
</dbReference>
<keyword evidence="2" id="KW-0391">Immunity</keyword>
<evidence type="ECO:0000256" key="1">
    <source>
        <dbReference type="ARBA" id="ARBA00022729"/>
    </source>
</evidence>
<keyword evidence="6" id="KW-1185">Reference proteome</keyword>
<dbReference type="Pfam" id="PF07686">
    <property type="entry name" value="V-set"/>
    <property type="match status" value="1"/>
</dbReference>
<dbReference type="SUPFAM" id="SSF48726">
    <property type="entry name" value="Immunoglobulin"/>
    <property type="match status" value="1"/>
</dbReference>
<dbReference type="Ensembl" id="ENSSRHT00000026068.1">
    <property type="protein sequence ID" value="ENSSRHP00000025304.1"/>
    <property type="gene ID" value="ENSSRHG00000013284.1"/>
</dbReference>
<evidence type="ECO:0000259" key="4">
    <source>
        <dbReference type="PROSITE" id="PS50835"/>
    </source>
</evidence>
<dbReference type="GO" id="GO:0007166">
    <property type="term" value="P:cell surface receptor signaling pathway"/>
    <property type="evidence" value="ECO:0007669"/>
    <property type="project" value="TreeGrafter"/>
</dbReference>
<feature type="domain" description="Ig-like" evidence="4">
    <location>
        <begin position="31"/>
        <end position="133"/>
    </location>
</feature>
<dbReference type="GO" id="GO:0005886">
    <property type="term" value="C:plasma membrane"/>
    <property type="evidence" value="ECO:0007669"/>
    <property type="project" value="TreeGrafter"/>
</dbReference>
<dbReference type="CDD" id="cd00099">
    <property type="entry name" value="IgV"/>
    <property type="match status" value="1"/>
</dbReference>
<feature type="signal peptide" evidence="3">
    <location>
        <begin position="1"/>
        <end position="26"/>
    </location>
</feature>
<dbReference type="InterPro" id="IPR050413">
    <property type="entry name" value="TCR_beta_variable"/>
</dbReference>
<evidence type="ECO:0000256" key="2">
    <source>
        <dbReference type="ARBA" id="ARBA00022859"/>
    </source>
</evidence>
<accession>A0A673HIB6</accession>
<dbReference type="InterPro" id="IPR013783">
    <property type="entry name" value="Ig-like_fold"/>
</dbReference>